<evidence type="ECO:0000313" key="1">
    <source>
        <dbReference type="EMBL" id="OBZ67885.1"/>
    </source>
</evidence>
<dbReference type="EMBL" id="LUGG01000023">
    <property type="protein sequence ID" value="OBZ67885.1"/>
    <property type="molecule type" value="Genomic_DNA"/>
</dbReference>
<proteinExistence type="predicted"/>
<sequence length="100" mass="11121">MLRAWMLVLSQLQEPEKIGNRGLLAISAYLRNNTTLKELFLQNNAFFGDPEVTAAFTLALNSSCLETLSLTTNPQLSDTFIAHFLLSSTVHTFVKSISPF</sequence>
<dbReference type="InterPro" id="IPR032675">
    <property type="entry name" value="LRR_dom_sf"/>
</dbReference>
<dbReference type="Proteomes" id="UP000092993">
    <property type="component" value="Unassembled WGS sequence"/>
</dbReference>
<comment type="caution">
    <text evidence="1">The sequence shown here is derived from an EMBL/GenBank/DDBJ whole genome shotgun (WGS) entry which is preliminary data.</text>
</comment>
<accession>A0A1C7LSR1</accession>
<dbReference type="OrthoDB" id="120976at2759"/>
<gene>
    <name evidence="1" type="ORF">A0H81_12218</name>
</gene>
<organism evidence="1 2">
    <name type="scientific">Grifola frondosa</name>
    <name type="common">Maitake</name>
    <name type="synonym">Polyporus frondosus</name>
    <dbReference type="NCBI Taxonomy" id="5627"/>
    <lineage>
        <taxon>Eukaryota</taxon>
        <taxon>Fungi</taxon>
        <taxon>Dikarya</taxon>
        <taxon>Basidiomycota</taxon>
        <taxon>Agaricomycotina</taxon>
        <taxon>Agaricomycetes</taxon>
        <taxon>Polyporales</taxon>
        <taxon>Grifolaceae</taxon>
        <taxon>Grifola</taxon>
    </lineage>
</organism>
<dbReference type="SUPFAM" id="SSF52047">
    <property type="entry name" value="RNI-like"/>
    <property type="match status" value="1"/>
</dbReference>
<dbReference type="AlphaFoldDB" id="A0A1C7LSR1"/>
<reference evidence="1 2" key="1">
    <citation type="submission" date="2016-03" db="EMBL/GenBank/DDBJ databases">
        <title>Whole genome sequencing of Grifola frondosa 9006-11.</title>
        <authorList>
            <person name="Min B."/>
            <person name="Park H."/>
            <person name="Kim J.-G."/>
            <person name="Cho H."/>
            <person name="Oh Y.-L."/>
            <person name="Kong W.-S."/>
            <person name="Choi I.-G."/>
        </authorList>
    </citation>
    <scope>NUCLEOTIDE SEQUENCE [LARGE SCALE GENOMIC DNA]</scope>
    <source>
        <strain evidence="1 2">9006-11</strain>
    </source>
</reference>
<dbReference type="STRING" id="5627.A0A1C7LSR1"/>
<keyword evidence="2" id="KW-1185">Reference proteome</keyword>
<evidence type="ECO:0000313" key="2">
    <source>
        <dbReference type="Proteomes" id="UP000092993"/>
    </source>
</evidence>
<dbReference type="Gene3D" id="3.80.10.10">
    <property type="entry name" value="Ribonuclease Inhibitor"/>
    <property type="match status" value="1"/>
</dbReference>
<name>A0A1C7LSR1_GRIFR</name>
<protein>
    <submittedName>
        <fullName evidence="1">Uncharacterized protein</fullName>
    </submittedName>
</protein>